<sequence length="376" mass="40377">MASSKLKKQIESIKNIGGDKEERKINNPFIEEGGDNNQIILKSFSNLSSSSLLSSSSQTLPFHSTTVVSSFNNNSSSVSVQTSSIANNNYLIPYCDNTSEFVNSSIILKDNSSSGETKSPLLPLRQKDTSGSGESNSSIKLNSSSSYTTKSSSSQISSSTQLDSSSLPEEFNSSISSNSSKTSSSIKSSAPNNSSTPQPSSSPSSTVTFVPRRRPRHISGIGGGRVRILGVHSEPGSFALEESPLEEEELLVFNKSEGENKIKLEEQQISSKQRSHNFKGRRQLSAMSSLYRQATIGAAAASVFNSTATTVANALEFVSNVEQQHPNVPPPPHNSRSESPTNNSSGSVSDNSWSPGGNRAMRKLKKEVKIKLLIKF</sequence>
<name>A0A1I8BM05_MELHA</name>
<evidence type="ECO:0000313" key="3">
    <source>
        <dbReference type="WBParaSite" id="MhA1_Contig318.frz3.gene7"/>
    </source>
</evidence>
<keyword evidence="2" id="KW-1185">Reference proteome</keyword>
<reference evidence="3" key="1">
    <citation type="submission" date="2016-11" db="UniProtKB">
        <authorList>
            <consortium name="WormBaseParasite"/>
        </authorList>
    </citation>
    <scope>IDENTIFICATION</scope>
</reference>
<dbReference type="Proteomes" id="UP000095281">
    <property type="component" value="Unplaced"/>
</dbReference>
<organism evidence="2 3">
    <name type="scientific">Meloidogyne hapla</name>
    <name type="common">Root-knot nematode worm</name>
    <dbReference type="NCBI Taxonomy" id="6305"/>
    <lineage>
        <taxon>Eukaryota</taxon>
        <taxon>Metazoa</taxon>
        <taxon>Ecdysozoa</taxon>
        <taxon>Nematoda</taxon>
        <taxon>Chromadorea</taxon>
        <taxon>Rhabditida</taxon>
        <taxon>Tylenchina</taxon>
        <taxon>Tylenchomorpha</taxon>
        <taxon>Tylenchoidea</taxon>
        <taxon>Meloidogynidae</taxon>
        <taxon>Meloidogyninae</taxon>
        <taxon>Meloidogyne</taxon>
    </lineage>
</organism>
<accession>A0A1I8BM05</accession>
<feature type="compositionally biased region" description="Low complexity" evidence="1">
    <location>
        <begin position="342"/>
        <end position="354"/>
    </location>
</feature>
<protein>
    <submittedName>
        <fullName evidence="3">Uncharacterized protein</fullName>
    </submittedName>
</protein>
<dbReference type="AlphaFoldDB" id="A0A1I8BM05"/>
<proteinExistence type="predicted"/>
<evidence type="ECO:0000256" key="1">
    <source>
        <dbReference type="SAM" id="MobiDB-lite"/>
    </source>
</evidence>
<feature type="region of interest" description="Disordered" evidence="1">
    <location>
        <begin position="323"/>
        <end position="361"/>
    </location>
</feature>
<evidence type="ECO:0000313" key="2">
    <source>
        <dbReference type="Proteomes" id="UP000095281"/>
    </source>
</evidence>
<dbReference type="WBParaSite" id="MhA1_Contig318.frz3.gene7">
    <property type="protein sequence ID" value="MhA1_Contig318.frz3.gene7"/>
    <property type="gene ID" value="MhA1_Contig318.frz3.gene7"/>
</dbReference>
<feature type="compositionally biased region" description="Low complexity" evidence="1">
    <location>
        <begin position="132"/>
        <end position="206"/>
    </location>
</feature>
<feature type="region of interest" description="Disordered" evidence="1">
    <location>
        <begin position="111"/>
        <end position="222"/>
    </location>
</feature>